<evidence type="ECO:0000313" key="5">
    <source>
        <dbReference type="Proteomes" id="UP001152607"/>
    </source>
</evidence>
<feature type="compositionally biased region" description="Polar residues" evidence="2">
    <location>
        <begin position="370"/>
        <end position="379"/>
    </location>
</feature>
<feature type="compositionally biased region" description="Basic and acidic residues" evidence="2">
    <location>
        <begin position="744"/>
        <end position="753"/>
    </location>
</feature>
<dbReference type="GO" id="GO:0070823">
    <property type="term" value="C:HDA1 complex"/>
    <property type="evidence" value="ECO:0007669"/>
    <property type="project" value="InterPro"/>
</dbReference>
<keyword evidence="1" id="KW-0175">Coiled coil</keyword>
<feature type="compositionally biased region" description="Basic and acidic residues" evidence="2">
    <location>
        <begin position="423"/>
        <end position="432"/>
    </location>
</feature>
<feature type="region of interest" description="Disordered" evidence="2">
    <location>
        <begin position="84"/>
        <end position="282"/>
    </location>
</feature>
<dbReference type="OrthoDB" id="3647690at2759"/>
<protein>
    <recommendedName>
        <fullName evidence="3">Chromo domain-containing protein</fullName>
    </recommendedName>
</protein>
<comment type="caution">
    <text evidence="4">The sequence shown here is derived from an EMBL/GenBank/DDBJ whole genome shotgun (WGS) entry which is preliminary data.</text>
</comment>
<feature type="coiled-coil region" evidence="1">
    <location>
        <begin position="1151"/>
        <end position="1248"/>
    </location>
</feature>
<dbReference type="Gene3D" id="3.40.50.12360">
    <property type="match status" value="1"/>
</dbReference>
<feature type="coiled-coil region" evidence="1">
    <location>
        <begin position="1288"/>
        <end position="1322"/>
    </location>
</feature>
<feature type="compositionally biased region" description="Basic residues" evidence="2">
    <location>
        <begin position="1"/>
        <end position="11"/>
    </location>
</feature>
<feature type="region of interest" description="Disordered" evidence="2">
    <location>
        <begin position="1360"/>
        <end position="1413"/>
    </location>
</feature>
<feature type="compositionally biased region" description="Acidic residues" evidence="2">
    <location>
        <begin position="772"/>
        <end position="784"/>
    </location>
</feature>
<feature type="compositionally biased region" description="Basic and acidic residues" evidence="2">
    <location>
        <begin position="273"/>
        <end position="282"/>
    </location>
</feature>
<reference evidence="4" key="1">
    <citation type="submission" date="2023-01" db="EMBL/GenBank/DDBJ databases">
        <authorList>
            <person name="Van Ghelder C."/>
            <person name="Rancurel C."/>
        </authorList>
    </citation>
    <scope>NUCLEOTIDE SEQUENCE</scope>
    <source>
        <strain evidence="4">CNCM I-4278</strain>
    </source>
</reference>
<dbReference type="Gene3D" id="2.40.50.40">
    <property type="match status" value="1"/>
</dbReference>
<dbReference type="PROSITE" id="PS50013">
    <property type="entry name" value="CHROMO_2"/>
    <property type="match status" value="1"/>
</dbReference>
<dbReference type="Pfam" id="PF11496">
    <property type="entry name" value="HDA2-3"/>
    <property type="match status" value="1"/>
</dbReference>
<feature type="region of interest" description="Disordered" evidence="2">
    <location>
        <begin position="658"/>
        <end position="689"/>
    </location>
</feature>
<name>A0A9W4U8J9_9PLEO</name>
<feature type="region of interest" description="Disordered" evidence="2">
    <location>
        <begin position="715"/>
        <end position="784"/>
    </location>
</feature>
<organism evidence="4 5">
    <name type="scientific">Periconia digitata</name>
    <dbReference type="NCBI Taxonomy" id="1303443"/>
    <lineage>
        <taxon>Eukaryota</taxon>
        <taxon>Fungi</taxon>
        <taxon>Dikarya</taxon>
        <taxon>Ascomycota</taxon>
        <taxon>Pezizomycotina</taxon>
        <taxon>Dothideomycetes</taxon>
        <taxon>Pleosporomycetidae</taxon>
        <taxon>Pleosporales</taxon>
        <taxon>Massarineae</taxon>
        <taxon>Periconiaceae</taxon>
        <taxon>Periconia</taxon>
    </lineage>
</organism>
<feature type="compositionally biased region" description="Basic and acidic residues" evidence="2">
    <location>
        <begin position="188"/>
        <end position="197"/>
    </location>
</feature>
<sequence>MAAPRKRKRKSTSTNPRSNKRRKQQADDSELYSAKEIKKEKYEKGKRFFLVQWDGKDPKTNKNWEPSWIEEEWATAALIEEWEEQKKDNKVRPLKRQKRPVIESSQPTAAAPFTPEPSIRAQSTLSQPSTGTSSFPKPGHPSPEVRIPPLRSSFDRNEHLVFSSQTVNLPHGNFITSSQSSTYSGPRDYLHSGYCRDSEDEEDEGKYETEIDGSASYVPTTQEASGAGQTQQASSSTPSQELSDSLSNPPRSVAETDPDAVHQLVEDSQPQACEEKHIPEDKVIPDTFETVESTLHTVSTASGGHIVDDGDRIVSTSQPEIQVIEEFVTAGADVTDSGKVPGPEEAALRSSNEAQLSAKRLSHDPDEETPQVSDEQNLLHTDAETFESTEAEAAQLVKEEILLPTEAKTVQPAGKEPSSSIEEPLHTEKESFRSAGEGTTQSTGQEDNSHQSRDFAPQPVEGGGAAQHAAPRSTRAISRLEALTKNTGGPKPVSVFEIVQPSPAVKPETHDESDSNTAHTSKAQADINLTRGPVVSPNCISIQSSRHTASPIGSWPAEQYAQLVPAENCSSTQNDGTQTVFPTVEKRDCTPSLFSPQPRHDSSQQTPETADLTTTLSPVPDPPLDSLGTLSSNVPGRPRSPTALMDSYDEGTKKVLAEQNLDHSFTPPPRRMLEKLNDNRSPSAIPAERPIAPTIPSALRTVVIANSVAAETGVVPAAPELGPNDVADETPSVTQDDNDDDGKDDNNDHNNGHDDDDDNPVSTLPSAPASVDNEEPSDMDDSESLLNDDLELQSQEFIVPLSMEGRQAGIYKDEFRSHIELLDSLLDQPESFHDFDKVQDVLDRLGWIETHVDLLYNEPSPTQTDDPSLTTLTQLQHQTKWSYDNSVKFKFLGSFLDAIKDRDINMVLVIEKNDKRLLTIVDSFLRGTLVNLRIPMSGVDIIAANPASNVSVTVLSSEENTLVQPPVDLVVLLDGSLDAKQIRKKNWASGSGRSTVPLLHLVIPRATGHVERYVSKALAPQRRLHTIIATLTQFRDDSVLGRAIHTHNPNPQEAAHAVAQFLVSREQDPGSIEWPLPSIGSIKDLVEFQSQLSQEAMLSSPSQAPTAKRPLEDDQPHHSKRMRYTPQQHLVDPNNEITHVTDSMPGTAADALEMRARIEHLEKELAIEQDKRRMQEKRSKQDHMHWEQQQNRHEEFSRTYASLKKEREVAGNRLEAAARTETNLREQLSSKKDEILAMQIKLKELQDLHTQSEDVKAAEITRLGKVVEDAKESERRALKSKVSTEKDLEYIKDQYQKAQAAAREAQDENDELKKQLTTFKKQDPKQVSELGNGFYKRGEKLAAHKEVSSAALVKMLKKQLESKEQENARLKAGRGVGAGTRAQSVGPRTRPSSRAASPLPTNRDRLTNLRNVG</sequence>
<feature type="compositionally biased region" description="Polar residues" evidence="2">
    <location>
        <begin position="437"/>
        <end position="446"/>
    </location>
</feature>
<feature type="region of interest" description="Disordered" evidence="2">
    <location>
        <begin position="1093"/>
        <end position="1119"/>
    </location>
</feature>
<feature type="domain" description="Chromo" evidence="3">
    <location>
        <begin position="32"/>
        <end position="94"/>
    </location>
</feature>
<feature type="compositionally biased region" description="Low complexity" evidence="2">
    <location>
        <begin position="220"/>
        <end position="241"/>
    </location>
</feature>
<feature type="compositionally biased region" description="Polar residues" evidence="2">
    <location>
        <begin position="1093"/>
        <end position="1105"/>
    </location>
</feature>
<dbReference type="InterPro" id="IPR000953">
    <property type="entry name" value="Chromo/chromo_shadow_dom"/>
</dbReference>
<evidence type="ECO:0000313" key="4">
    <source>
        <dbReference type="EMBL" id="CAI6296362.1"/>
    </source>
</evidence>
<dbReference type="Proteomes" id="UP001152607">
    <property type="component" value="Unassembled WGS sequence"/>
</dbReference>
<evidence type="ECO:0000256" key="1">
    <source>
        <dbReference type="SAM" id="Coils"/>
    </source>
</evidence>
<dbReference type="EMBL" id="CAOQHR010000002">
    <property type="protein sequence ID" value="CAI6296362.1"/>
    <property type="molecule type" value="Genomic_DNA"/>
</dbReference>
<feature type="compositionally biased region" description="Polar residues" evidence="2">
    <location>
        <begin position="162"/>
        <end position="184"/>
    </location>
</feature>
<feature type="compositionally biased region" description="Polar residues" evidence="2">
    <location>
        <begin position="120"/>
        <end position="135"/>
    </location>
</feature>
<evidence type="ECO:0000256" key="2">
    <source>
        <dbReference type="SAM" id="MobiDB-lite"/>
    </source>
</evidence>
<accession>A0A9W4U8J9</accession>
<feature type="region of interest" description="Disordered" evidence="2">
    <location>
        <begin position="332"/>
        <end position="527"/>
    </location>
</feature>
<keyword evidence="5" id="KW-1185">Reference proteome</keyword>
<dbReference type="InterPro" id="IPR038609">
    <property type="entry name" value="HDA1_su2/3_sf"/>
</dbReference>
<gene>
    <name evidence="4" type="ORF">PDIGIT_LOCUS2664</name>
</gene>
<proteinExistence type="predicted"/>
<evidence type="ECO:0000259" key="3">
    <source>
        <dbReference type="PROSITE" id="PS50013"/>
    </source>
</evidence>
<feature type="compositionally biased region" description="Basic and acidic residues" evidence="2">
    <location>
        <begin position="1360"/>
        <end position="1369"/>
    </location>
</feature>
<feature type="region of interest" description="Disordered" evidence="2">
    <location>
        <begin position="588"/>
        <end position="646"/>
    </location>
</feature>
<dbReference type="InterPro" id="IPR021006">
    <property type="entry name" value="Hda2/3"/>
</dbReference>
<feature type="region of interest" description="Disordered" evidence="2">
    <location>
        <begin position="1"/>
        <end position="32"/>
    </location>
</feature>